<feature type="region of interest" description="Disordered" evidence="4">
    <location>
        <begin position="380"/>
        <end position="416"/>
    </location>
</feature>
<dbReference type="Proteomes" id="UP000515163">
    <property type="component" value="Unplaced"/>
</dbReference>
<evidence type="ECO:0000259" key="5">
    <source>
        <dbReference type="Pfam" id="PF00382"/>
    </source>
</evidence>
<dbReference type="GO" id="GO:0005634">
    <property type="term" value="C:nucleus"/>
    <property type="evidence" value="ECO:0007669"/>
    <property type="project" value="TreeGrafter"/>
</dbReference>
<evidence type="ECO:0000256" key="2">
    <source>
        <dbReference type="ARBA" id="ARBA00023163"/>
    </source>
</evidence>
<dbReference type="InParanoid" id="A0A6P8HLL8"/>
<reference evidence="7" key="1">
    <citation type="submission" date="2025-08" db="UniProtKB">
        <authorList>
            <consortium name="RefSeq"/>
        </authorList>
    </citation>
    <scope>IDENTIFICATION</scope>
    <source>
        <tissue evidence="7">Tentacle</tissue>
    </source>
</reference>
<dbReference type="Gene3D" id="1.10.472.170">
    <property type="match status" value="1"/>
</dbReference>
<protein>
    <submittedName>
        <fullName evidence="7">Transcription factor IIIB 50 kDa subunit-like</fullName>
    </submittedName>
</protein>
<dbReference type="KEGG" id="aten:116290583"/>
<proteinExistence type="predicted"/>
<dbReference type="InterPro" id="IPR000812">
    <property type="entry name" value="TFIIB"/>
</dbReference>
<dbReference type="GeneID" id="116290583"/>
<evidence type="ECO:0000256" key="4">
    <source>
        <dbReference type="SAM" id="MobiDB-lite"/>
    </source>
</evidence>
<dbReference type="PANTHER" id="PTHR11618:SF13">
    <property type="entry name" value="TRANSCRIPTION INITIATION FACTOR IIB"/>
    <property type="match status" value="1"/>
</dbReference>
<evidence type="ECO:0000313" key="6">
    <source>
        <dbReference type="Proteomes" id="UP000515163"/>
    </source>
</evidence>
<dbReference type="GO" id="GO:0097550">
    <property type="term" value="C:transcription preinitiation complex"/>
    <property type="evidence" value="ECO:0007669"/>
    <property type="project" value="TreeGrafter"/>
</dbReference>
<dbReference type="GO" id="GO:0070897">
    <property type="term" value="P:transcription preinitiation complex assembly"/>
    <property type="evidence" value="ECO:0007669"/>
    <property type="project" value="InterPro"/>
</dbReference>
<dbReference type="GO" id="GO:0017025">
    <property type="term" value="F:TBP-class protein binding"/>
    <property type="evidence" value="ECO:0007669"/>
    <property type="project" value="InterPro"/>
</dbReference>
<name>A0A6P8HLL8_ACTTE</name>
<dbReference type="InterPro" id="IPR013150">
    <property type="entry name" value="TFIIB_cyclin"/>
</dbReference>
<sequence length="535" mass="61189">MNKICTHCGASAIEVDDEGKLEVCSNCGVVCNEGSFHNDTRGAVRTFTSDHSSFSGGAGNWRKKEQHRVKNKHFVIAKRCLEGQAERLRLSKEYTTQIEEKLKTLYEEQLYKGLPRNRKAFVGACVYIVCRQNDMVVTLRNVAEAARCDVSILARCVRMLTDAMNVRIVAIEPDEVITNILSQFEIQDPSTKKLVHDLFQFCSKTMISLGKRITLTVMALVFMVIEGENKKALSRKKIAEVCRFNTVTHEYVQRFVRQYREELFKLAKKIPWMSSELTPKKVPKFLKEILEYYKDCEDFHNVDFKPQWLERKDLKEKEKMQKIEKAENRIAACQQRCGDLEIDDNISLHKFCKQICRSSTQTSNSEVSFLPSSASVLPTESELGSEDKQKHCKEVPSNSSENPASDVSSLPSDLSTATELVSEDDQMDIDHVCCPHCCVNKQDCPVYQRTGSSRFCKLDGCDMIIECLLRKGYSRQRLIESNPESLFYSENYNTDSEAEREELDDGDICDEDIHLYIKSDHEIAQTQMLKINVTS</sequence>
<dbReference type="OrthoDB" id="511529at2759"/>
<feature type="compositionally biased region" description="Basic and acidic residues" evidence="4">
    <location>
        <begin position="385"/>
        <end position="394"/>
    </location>
</feature>
<gene>
    <name evidence="7" type="primary">LOC116290583</name>
</gene>
<dbReference type="AlphaFoldDB" id="A0A6P8HLL8"/>
<accession>A0A6P8HLL8</accession>
<feature type="coiled-coil region" evidence="3">
    <location>
        <begin position="309"/>
        <end position="343"/>
    </location>
</feature>
<keyword evidence="6" id="KW-1185">Reference proteome</keyword>
<keyword evidence="3" id="KW-0175">Coiled coil</keyword>
<feature type="domain" description="Transcription factor TFIIB cyclin-like" evidence="5">
    <location>
        <begin position="73"/>
        <end position="156"/>
    </location>
</feature>
<keyword evidence="1" id="KW-0805">Transcription regulation</keyword>
<organism evidence="6 7">
    <name type="scientific">Actinia tenebrosa</name>
    <name type="common">Australian red waratah sea anemone</name>
    <dbReference type="NCBI Taxonomy" id="6105"/>
    <lineage>
        <taxon>Eukaryota</taxon>
        <taxon>Metazoa</taxon>
        <taxon>Cnidaria</taxon>
        <taxon>Anthozoa</taxon>
        <taxon>Hexacorallia</taxon>
        <taxon>Actiniaria</taxon>
        <taxon>Actiniidae</taxon>
        <taxon>Actinia</taxon>
    </lineage>
</organism>
<dbReference type="InterPro" id="IPR036915">
    <property type="entry name" value="Cyclin-like_sf"/>
</dbReference>
<dbReference type="Pfam" id="PF00382">
    <property type="entry name" value="TFIIB"/>
    <property type="match status" value="1"/>
</dbReference>
<dbReference type="SUPFAM" id="SSF47954">
    <property type="entry name" value="Cyclin-like"/>
    <property type="match status" value="1"/>
</dbReference>
<evidence type="ECO:0000256" key="3">
    <source>
        <dbReference type="SAM" id="Coils"/>
    </source>
</evidence>
<feature type="compositionally biased region" description="Polar residues" evidence="4">
    <location>
        <begin position="396"/>
        <end position="416"/>
    </location>
</feature>
<keyword evidence="2" id="KW-0804">Transcription</keyword>
<dbReference type="RefSeq" id="XP_031553515.1">
    <property type="nucleotide sequence ID" value="XM_031697655.1"/>
</dbReference>
<evidence type="ECO:0000313" key="7">
    <source>
        <dbReference type="RefSeq" id="XP_031553515.1"/>
    </source>
</evidence>
<evidence type="ECO:0000256" key="1">
    <source>
        <dbReference type="ARBA" id="ARBA00023015"/>
    </source>
</evidence>
<dbReference type="PANTHER" id="PTHR11618">
    <property type="entry name" value="TRANSCRIPTION INITIATION FACTOR IIB-RELATED"/>
    <property type="match status" value="1"/>
</dbReference>